<keyword evidence="4" id="KW-0812">Transmembrane</keyword>
<evidence type="ECO:0000256" key="4">
    <source>
        <dbReference type="SAM" id="Phobius"/>
    </source>
</evidence>
<dbReference type="PANTHER" id="PTHR30627">
    <property type="entry name" value="PEPTIDOGLYCAN D,D-TRANSPEPTIDASE"/>
    <property type="match status" value="1"/>
</dbReference>
<comment type="similarity">
    <text evidence="2">Belongs to the transpeptidase family.</text>
</comment>
<dbReference type="PANTHER" id="PTHR30627:SF1">
    <property type="entry name" value="PEPTIDOGLYCAN D,D-TRANSPEPTIDASE FTSI"/>
    <property type="match status" value="1"/>
</dbReference>
<comment type="caution">
    <text evidence="6">The sequence shown here is derived from an EMBL/GenBank/DDBJ whole genome shotgun (WGS) entry which is preliminary data.</text>
</comment>
<dbReference type="SUPFAM" id="SSF56519">
    <property type="entry name" value="Penicillin binding protein dimerisation domain"/>
    <property type="match status" value="1"/>
</dbReference>
<dbReference type="InterPro" id="IPR050515">
    <property type="entry name" value="Beta-lactam/transpept"/>
</dbReference>
<keyword evidence="7" id="KW-1185">Reference proteome</keyword>
<dbReference type="InterPro" id="IPR005311">
    <property type="entry name" value="PBP_dimer"/>
</dbReference>
<reference evidence="7" key="1">
    <citation type="journal article" date="2019" name="Int. J. Syst. Evol. Microbiol.">
        <title>The Global Catalogue of Microorganisms (GCM) 10K type strain sequencing project: providing services to taxonomists for standard genome sequencing and annotation.</title>
        <authorList>
            <consortium name="The Broad Institute Genomics Platform"/>
            <consortium name="The Broad Institute Genome Sequencing Center for Infectious Disease"/>
            <person name="Wu L."/>
            <person name="Ma J."/>
        </authorList>
    </citation>
    <scope>NUCLEOTIDE SEQUENCE [LARGE SCALE GENOMIC DNA]</scope>
    <source>
        <strain evidence="7">KCTC 3950</strain>
    </source>
</reference>
<dbReference type="SUPFAM" id="SSF56601">
    <property type="entry name" value="beta-lactamase/transpeptidase-like"/>
    <property type="match status" value="1"/>
</dbReference>
<dbReference type="InterPro" id="IPR005543">
    <property type="entry name" value="PASTA_dom"/>
</dbReference>
<sequence>MYKKIRMRTLFIGGVITLFFMGILIQMYTIQVSGRSFWLANAEKQWAAENTILPVRGSITDRNGKVLAKDGEAYTVAVDPDIIHKLGIQDEVVAGLHRILGIAESKIRDSVNSKGSGGAYRKYRELGKDGRKVDTEAKDKIDQLKKTLREKTGKNNVGIILTEDFKRYYPKEEMASHVLGYVTKEGKPAIGLEAFFDKTLMGTAGSIAYEKDRKGQRLPDAKVEYKPAVDGDNITLTIDENIQHFMEEALRKADSEYHPKSMTAVAVDPKTMEILGLANTPDFNPEAFWETKDLSAFMNHAVASVYEPGSTFKIVTLAAAVEEGLFDPNAKYQSGSIRVPGKLVRDIKRGGWGKITYLEGLKRSSNVAFVHLGYEKLGPEKFLDYIHKFGFGQKTGVDLPGEVSRTIEFPTRTDAASATYGQGQVNVTPIQQVTAIAAVANGGKLMWPHIVKEIKDPANGKVIQKFEPKQVAQVISPETSKKVSEYLEQVVSDRKIGTGRNAYIEGYRVAGKTGTAQKVINGKYSDDKFVVSFIGYAPVEDPRILVYVLVDEPDVPSDLGGGAVAAPIFQEIVSQSLRYMKVPSSTKKSTTTKVEQSEPGINVPNMLGVSVKEAKEQLNSGDISYMVLGKGAKVTDQIPQPGGMMSAGQRVYLLTSTPDKTDVPDLSGKPLQEALQISSLLGLQASISGEGYVTAQSLQTVKGVRTLKLALKPMSITEAAKAETKAETKAEEGSDD</sequence>
<organism evidence="6 7">
    <name type="scientific">Paenibacillus gansuensis</name>
    <dbReference type="NCBI Taxonomy" id="306542"/>
    <lineage>
        <taxon>Bacteria</taxon>
        <taxon>Bacillati</taxon>
        <taxon>Bacillota</taxon>
        <taxon>Bacilli</taxon>
        <taxon>Bacillales</taxon>
        <taxon>Paenibacillaceae</taxon>
        <taxon>Paenibacillus</taxon>
    </lineage>
</organism>
<dbReference type="Proteomes" id="UP001597541">
    <property type="component" value="Unassembled WGS sequence"/>
</dbReference>
<evidence type="ECO:0000259" key="5">
    <source>
        <dbReference type="PROSITE" id="PS51178"/>
    </source>
</evidence>
<dbReference type="InterPro" id="IPR036138">
    <property type="entry name" value="PBP_dimer_sf"/>
</dbReference>
<dbReference type="SMART" id="SM00740">
    <property type="entry name" value="PASTA"/>
    <property type="match status" value="2"/>
</dbReference>
<keyword evidence="4" id="KW-1133">Transmembrane helix</keyword>
<comment type="subcellular location">
    <subcellularLocation>
        <location evidence="1">Membrane</location>
    </subcellularLocation>
</comment>
<dbReference type="Pfam" id="PF03717">
    <property type="entry name" value="PBP_dimer"/>
    <property type="match status" value="1"/>
</dbReference>
<feature type="domain" description="PASTA" evidence="5">
    <location>
        <begin position="660"/>
        <end position="713"/>
    </location>
</feature>
<dbReference type="PROSITE" id="PS51178">
    <property type="entry name" value="PASTA"/>
    <property type="match status" value="2"/>
</dbReference>
<dbReference type="Pfam" id="PF00905">
    <property type="entry name" value="Transpeptidase"/>
    <property type="match status" value="1"/>
</dbReference>
<dbReference type="RefSeq" id="WP_377602605.1">
    <property type="nucleotide sequence ID" value="NZ_JBHUME010000007.1"/>
</dbReference>
<dbReference type="InterPro" id="IPR012338">
    <property type="entry name" value="Beta-lactam/transpept-like"/>
</dbReference>
<dbReference type="EMBL" id="JBHUME010000007">
    <property type="protein sequence ID" value="MFD2612802.1"/>
    <property type="molecule type" value="Genomic_DNA"/>
</dbReference>
<dbReference type="CDD" id="cd06575">
    <property type="entry name" value="PASTA_Pbp2x-like_2"/>
    <property type="match status" value="1"/>
</dbReference>
<dbReference type="SUPFAM" id="SSF54184">
    <property type="entry name" value="Penicillin-binding protein 2x (pbp-2x), c-terminal domain"/>
    <property type="match status" value="2"/>
</dbReference>
<evidence type="ECO:0000256" key="2">
    <source>
        <dbReference type="ARBA" id="ARBA00007171"/>
    </source>
</evidence>
<accession>A0ABW5PEN7</accession>
<protein>
    <submittedName>
        <fullName evidence="6">Penicillin-binding protein</fullName>
    </submittedName>
</protein>
<dbReference type="CDD" id="cd06576">
    <property type="entry name" value="PASTA_Pbp2x-like_1"/>
    <property type="match status" value="1"/>
</dbReference>
<evidence type="ECO:0000313" key="6">
    <source>
        <dbReference type="EMBL" id="MFD2612802.1"/>
    </source>
</evidence>
<dbReference type="Gene3D" id="3.90.1310.10">
    <property type="entry name" value="Penicillin-binding protein 2a (Domain 2)"/>
    <property type="match status" value="1"/>
</dbReference>
<dbReference type="InterPro" id="IPR001460">
    <property type="entry name" value="PCN-bd_Tpept"/>
</dbReference>
<evidence type="ECO:0000313" key="7">
    <source>
        <dbReference type="Proteomes" id="UP001597541"/>
    </source>
</evidence>
<dbReference type="Pfam" id="PF03793">
    <property type="entry name" value="PASTA"/>
    <property type="match status" value="1"/>
</dbReference>
<keyword evidence="3 4" id="KW-0472">Membrane</keyword>
<dbReference type="Gene3D" id="3.40.710.10">
    <property type="entry name" value="DD-peptidase/beta-lactamase superfamily"/>
    <property type="match status" value="1"/>
</dbReference>
<feature type="domain" description="PASTA" evidence="5">
    <location>
        <begin position="597"/>
        <end position="657"/>
    </location>
</feature>
<feature type="transmembrane region" description="Helical" evidence="4">
    <location>
        <begin position="9"/>
        <end position="28"/>
    </location>
</feature>
<evidence type="ECO:0000256" key="3">
    <source>
        <dbReference type="ARBA" id="ARBA00023136"/>
    </source>
</evidence>
<gene>
    <name evidence="6" type="ORF">ACFSUF_10250</name>
</gene>
<proteinExistence type="inferred from homology"/>
<name>A0ABW5PEN7_9BACL</name>
<evidence type="ECO:0000256" key="1">
    <source>
        <dbReference type="ARBA" id="ARBA00004370"/>
    </source>
</evidence>